<gene>
    <name evidence="1" type="ORF">OGATHE_003161</name>
</gene>
<evidence type="ECO:0000313" key="2">
    <source>
        <dbReference type="Proteomes" id="UP000788993"/>
    </source>
</evidence>
<accession>A0A9P8T627</accession>
<reference evidence="1" key="1">
    <citation type="journal article" date="2021" name="Open Biol.">
        <title>Shared evolutionary footprints suggest mitochondrial oxidative damage underlies multiple complex I losses in fungi.</title>
        <authorList>
            <person name="Schikora-Tamarit M.A."/>
            <person name="Marcet-Houben M."/>
            <person name="Nosek J."/>
            <person name="Gabaldon T."/>
        </authorList>
    </citation>
    <scope>NUCLEOTIDE SEQUENCE</scope>
    <source>
        <strain evidence="1">NCAIM Y.01608</strain>
    </source>
</reference>
<sequence length="99" mass="10600">MQLSRTSMNDPEGALLSAGNVTSLLETDDALRVSLVGFDIMTLFRTEAIVEDLVLDASILSDSLRNEETATVRSLVDSVQVTVELLSAVLKSAEEVADS</sequence>
<dbReference type="Proteomes" id="UP000788993">
    <property type="component" value="Unassembled WGS sequence"/>
</dbReference>
<evidence type="ECO:0000313" key="1">
    <source>
        <dbReference type="EMBL" id="KAH3667638.1"/>
    </source>
</evidence>
<protein>
    <submittedName>
        <fullName evidence="1">Uncharacterized protein</fullName>
    </submittedName>
</protein>
<comment type="caution">
    <text evidence="1">The sequence shown here is derived from an EMBL/GenBank/DDBJ whole genome shotgun (WGS) entry which is preliminary data.</text>
</comment>
<dbReference type="AlphaFoldDB" id="A0A9P8T627"/>
<name>A0A9P8T627_9ASCO</name>
<reference evidence="1" key="2">
    <citation type="submission" date="2021-01" db="EMBL/GenBank/DDBJ databases">
        <authorList>
            <person name="Schikora-Tamarit M.A."/>
        </authorList>
    </citation>
    <scope>NUCLEOTIDE SEQUENCE</scope>
    <source>
        <strain evidence="1">NCAIM Y.01608</strain>
    </source>
</reference>
<organism evidence="1 2">
    <name type="scientific">Ogataea polymorpha</name>
    <dbReference type="NCBI Taxonomy" id="460523"/>
    <lineage>
        <taxon>Eukaryota</taxon>
        <taxon>Fungi</taxon>
        <taxon>Dikarya</taxon>
        <taxon>Ascomycota</taxon>
        <taxon>Saccharomycotina</taxon>
        <taxon>Pichiomycetes</taxon>
        <taxon>Pichiales</taxon>
        <taxon>Pichiaceae</taxon>
        <taxon>Ogataea</taxon>
    </lineage>
</organism>
<dbReference type="EMBL" id="JAEUBD010001062">
    <property type="protein sequence ID" value="KAH3667638.1"/>
    <property type="molecule type" value="Genomic_DNA"/>
</dbReference>
<proteinExistence type="predicted"/>
<keyword evidence="2" id="KW-1185">Reference proteome</keyword>